<feature type="region of interest" description="Disordered" evidence="1">
    <location>
        <begin position="207"/>
        <end position="252"/>
    </location>
</feature>
<organism evidence="2 3">
    <name type="scientific">Mugilogobius chulae</name>
    <name type="common">yellowstripe goby</name>
    <dbReference type="NCBI Taxonomy" id="88201"/>
    <lineage>
        <taxon>Eukaryota</taxon>
        <taxon>Metazoa</taxon>
        <taxon>Chordata</taxon>
        <taxon>Craniata</taxon>
        <taxon>Vertebrata</taxon>
        <taxon>Euteleostomi</taxon>
        <taxon>Actinopterygii</taxon>
        <taxon>Neopterygii</taxon>
        <taxon>Teleostei</taxon>
        <taxon>Neoteleostei</taxon>
        <taxon>Acanthomorphata</taxon>
        <taxon>Gobiaria</taxon>
        <taxon>Gobiiformes</taxon>
        <taxon>Gobioidei</taxon>
        <taxon>Gobiidae</taxon>
        <taxon>Gobionellinae</taxon>
        <taxon>Mugilogobius</taxon>
    </lineage>
</organism>
<proteinExistence type="predicted"/>
<evidence type="ECO:0000256" key="1">
    <source>
        <dbReference type="SAM" id="MobiDB-lite"/>
    </source>
</evidence>
<protein>
    <submittedName>
        <fullName evidence="2">Uncharacterized protein</fullName>
    </submittedName>
</protein>
<gene>
    <name evidence="2" type="ORF">WMY93_018385</name>
</gene>
<reference evidence="3" key="1">
    <citation type="submission" date="2024-04" db="EMBL/GenBank/DDBJ databases">
        <title>Salinicola lusitanus LLJ914,a marine bacterium isolated from the Okinawa Trough.</title>
        <authorList>
            <person name="Li J."/>
        </authorList>
    </citation>
    <scope>NUCLEOTIDE SEQUENCE [LARGE SCALE GENOMIC DNA]</scope>
</reference>
<accession>A0AAW0NQK3</accession>
<dbReference type="Proteomes" id="UP001460270">
    <property type="component" value="Unassembled WGS sequence"/>
</dbReference>
<dbReference type="AlphaFoldDB" id="A0AAW0NQK3"/>
<name>A0AAW0NQK3_9GOBI</name>
<keyword evidence="3" id="KW-1185">Reference proteome</keyword>
<comment type="caution">
    <text evidence="2">The sequence shown here is derived from an EMBL/GenBank/DDBJ whole genome shotgun (WGS) entry which is preliminary data.</text>
</comment>
<evidence type="ECO:0000313" key="2">
    <source>
        <dbReference type="EMBL" id="KAK7901616.1"/>
    </source>
</evidence>
<dbReference type="EMBL" id="JBBPFD010000013">
    <property type="protein sequence ID" value="KAK7901616.1"/>
    <property type="molecule type" value="Genomic_DNA"/>
</dbReference>
<evidence type="ECO:0000313" key="3">
    <source>
        <dbReference type="Proteomes" id="UP001460270"/>
    </source>
</evidence>
<sequence>MDQVERVAWIYLIYKCLQRRRDRQRRIWVNETLQRRTELAEFHNLLQELRLDEDRFQRYIRLMRAQFDDLLSRIGARITHQDTNYSAPFQLRSACPFAYAFGRHSARGHSICHLTRVCQELTTEAPSGPFLDVVALPQKSASSTTASPGQGSWLKMPRDLVLTVENVPARVGNPASGCGEVREGNMSPPQFHEGYRSKTGTWNVGAAAQGEEPLPDVEEWVSTTHPRRRPRRTSVKREQWHGRMHNNSPSQD</sequence>
<feature type="compositionally biased region" description="Basic residues" evidence="1">
    <location>
        <begin position="225"/>
        <end position="234"/>
    </location>
</feature>